<dbReference type="AlphaFoldDB" id="A0A975A241"/>
<dbReference type="EMBL" id="CP070608">
    <property type="protein sequence ID" value="QSE98142.1"/>
    <property type="molecule type" value="Genomic_DNA"/>
</dbReference>
<dbReference type="InterPro" id="IPR011990">
    <property type="entry name" value="TPR-like_helical_dom_sf"/>
</dbReference>
<evidence type="ECO:0000313" key="3">
    <source>
        <dbReference type="Proteomes" id="UP000662783"/>
    </source>
</evidence>
<sequence length="613" mass="71512">MGIVNKTSKTILLLLFVATNILAQQTTEIQLANEYYGQGEYEKARTLYEDLAKDFNNITLIHNNYYFLLLETANYNDAEKYIKKLIKRFPENLYYKLDLGLLIFTEEGENQSDIYFKNVIDDIKYDNYLVSITADYFVNKKLTQYAVLTFTEGRTALNNPYLFSLELANIYRIMNEKDKMVEEYLNYVIQNPANLSSVKNTLQTLLNKPDELQSLERLLYDKIQQNPQSEVYSELLIWVNLQQKNFYGAFLQARAIDKRLRSEGSRTLNIGMIALNNNDYNNAIKIFSYLIQNYPGSNNYLLAKMYLIRSYEQRVRNTYPIDEREIRNLVNDYNEFIKELGVSRNTLEALRNKALLHAFYLDEKDSAIAILEKIVETPRANPEIKSKSKLDLGDIYLLKGESWESSLLYSQVEKSNKEDDLGYIAKLKNAKLSYYKGNFKLAEEHLDILKEATTREIANDAMALSLLIKDNTVLDTSDVALQEYANIELLLFQHKTEQAKLKIDSMLTNFPNHSLTDELLWLKADLLKKEGKFTESISLLDRIVEQYGSDILSDDAYFSIADIYDRQLNEKERAMEYYRNFLTKYPGSVFIAEARKRFRELRGDFDAREQLVN</sequence>
<gene>
    <name evidence="2" type="ORF">JR347_03400</name>
</gene>
<dbReference type="Gene3D" id="1.25.40.10">
    <property type="entry name" value="Tetratricopeptide repeat domain"/>
    <property type="match status" value="3"/>
</dbReference>
<dbReference type="Pfam" id="PF13174">
    <property type="entry name" value="TPR_6"/>
    <property type="match status" value="2"/>
</dbReference>
<name>A0A975A241_9BACT</name>
<evidence type="ECO:0000256" key="1">
    <source>
        <dbReference type="SAM" id="SignalP"/>
    </source>
</evidence>
<dbReference type="Proteomes" id="UP000662783">
    <property type="component" value="Chromosome"/>
</dbReference>
<dbReference type="InterPro" id="IPR019734">
    <property type="entry name" value="TPR_rpt"/>
</dbReference>
<proteinExistence type="predicted"/>
<evidence type="ECO:0000313" key="2">
    <source>
        <dbReference type="EMBL" id="QSE98142.1"/>
    </source>
</evidence>
<protein>
    <submittedName>
        <fullName evidence="2">Tetratricopeptide repeat protein</fullName>
    </submittedName>
</protein>
<keyword evidence="1" id="KW-0732">Signal</keyword>
<organism evidence="2 3">
    <name type="scientific">Fulvivirga lutea</name>
    <dbReference type="NCBI Taxonomy" id="2810512"/>
    <lineage>
        <taxon>Bacteria</taxon>
        <taxon>Pseudomonadati</taxon>
        <taxon>Bacteroidota</taxon>
        <taxon>Cytophagia</taxon>
        <taxon>Cytophagales</taxon>
        <taxon>Fulvivirgaceae</taxon>
        <taxon>Fulvivirga</taxon>
    </lineage>
</organism>
<keyword evidence="3" id="KW-1185">Reference proteome</keyword>
<feature type="chain" id="PRO_5037731624" evidence="1">
    <location>
        <begin position="24"/>
        <end position="613"/>
    </location>
</feature>
<dbReference type="SUPFAM" id="SSF48452">
    <property type="entry name" value="TPR-like"/>
    <property type="match status" value="2"/>
</dbReference>
<feature type="signal peptide" evidence="1">
    <location>
        <begin position="1"/>
        <end position="23"/>
    </location>
</feature>
<dbReference type="KEGG" id="fuv:JR347_03400"/>
<reference evidence="2" key="1">
    <citation type="submission" date="2021-02" db="EMBL/GenBank/DDBJ databases">
        <title>Fulvivirga sp. S481 isolated from sea water.</title>
        <authorList>
            <person name="Bae S.S."/>
            <person name="Baek K."/>
        </authorList>
    </citation>
    <scope>NUCLEOTIDE SEQUENCE</scope>
    <source>
        <strain evidence="2">S481</strain>
    </source>
</reference>
<accession>A0A975A241</accession>